<accession>A0A150X8I7</accession>
<evidence type="ECO:0008006" key="3">
    <source>
        <dbReference type="Google" id="ProtNLM"/>
    </source>
</evidence>
<dbReference type="AlphaFoldDB" id="A0A150X8I7"/>
<reference evidence="1" key="1">
    <citation type="submission" date="2016-01" db="EMBL/GenBank/DDBJ databases">
        <title>Genome sequencing of Roseivirga ehrenbergii KMM 6017.</title>
        <authorList>
            <person name="Selvaratnam C."/>
            <person name="Thevarajoo S."/>
            <person name="Goh K.M."/>
            <person name="Ee R."/>
            <person name="Chan K.-G."/>
            <person name="Chong C.S."/>
        </authorList>
    </citation>
    <scope>NUCLEOTIDE SEQUENCE [LARGE SCALE GENOMIC DNA]</scope>
    <source>
        <strain evidence="1">KMM 6017</strain>
    </source>
</reference>
<organism evidence="1 2">
    <name type="scientific">Roseivirga ehrenbergii (strain DSM 102268 / JCM 13514 / KCTC 12282 / NCIMB 14502 / KMM 6017)</name>
    <dbReference type="NCBI Taxonomy" id="279360"/>
    <lineage>
        <taxon>Bacteria</taxon>
        <taxon>Pseudomonadati</taxon>
        <taxon>Bacteroidota</taxon>
        <taxon>Cytophagia</taxon>
        <taxon>Cytophagales</taxon>
        <taxon>Roseivirgaceae</taxon>
        <taxon>Roseivirga</taxon>
    </lineage>
</organism>
<sequence length="186" mass="20980">MAQEPVKQQEAGLTFYNIDGFGLTYRTGTERSLWRFNTLIISGNNSDNSTGTTISKDINTGFNFKVGKEYRKELADKLELRYGGDISFSYRQVKTQYENKLVPNDFRSSNRTIYEPGVNIVVGFNYMLKENLILGAEILPSFNYFSVTLTEKDSNTNNGIEMKADTSGYNYGLSNGSALLSIAFRF</sequence>
<name>A0A150X8I7_ROSEK</name>
<evidence type="ECO:0000313" key="2">
    <source>
        <dbReference type="Proteomes" id="UP000075583"/>
    </source>
</evidence>
<protein>
    <recommendedName>
        <fullName evidence="3">Outer membrane protein beta-barrel domain-containing protein</fullName>
    </recommendedName>
</protein>
<comment type="caution">
    <text evidence="1">The sequence shown here is derived from an EMBL/GenBank/DDBJ whole genome shotgun (WGS) entry which is preliminary data.</text>
</comment>
<proteinExistence type="predicted"/>
<evidence type="ECO:0000313" key="1">
    <source>
        <dbReference type="EMBL" id="KYG75038.1"/>
    </source>
</evidence>
<keyword evidence="2" id="KW-1185">Reference proteome</keyword>
<dbReference type="EMBL" id="LQZQ01000045">
    <property type="protein sequence ID" value="KYG75038.1"/>
    <property type="molecule type" value="Genomic_DNA"/>
</dbReference>
<dbReference type="STRING" id="279360.MB14_07530"/>
<dbReference type="Proteomes" id="UP000075583">
    <property type="component" value="Unassembled WGS sequence"/>
</dbReference>
<gene>
    <name evidence="1" type="ORF">MB14_07530</name>
</gene>